<dbReference type="AlphaFoldDB" id="A0A1I7LKQ2"/>
<accession>A0A1I7LKQ2</accession>
<keyword evidence="2" id="KW-1185">Reference proteome</keyword>
<name>A0A1I7LKQ2_9BACL</name>
<evidence type="ECO:0000313" key="2">
    <source>
        <dbReference type="Proteomes" id="UP000183508"/>
    </source>
</evidence>
<evidence type="ECO:0000313" key="1">
    <source>
        <dbReference type="EMBL" id="SFV10277.1"/>
    </source>
</evidence>
<sequence length="92" mass="10898">KARQLVWRRGKVTRRKEAAKVVWTRGDLPLPVKVYGENWSFESGIHLDVRLRRGRAVLTKVGRFRRPGRHRVSGLRPGRYEVQGRRLLRRDD</sequence>
<reference evidence="2" key="1">
    <citation type="submission" date="2016-10" db="EMBL/GenBank/DDBJ databases">
        <authorList>
            <person name="Varghese N."/>
        </authorList>
    </citation>
    <scope>NUCLEOTIDE SEQUENCE [LARGE SCALE GENOMIC DNA]</scope>
    <source>
        <strain evidence="2">DSM 17980</strain>
    </source>
</reference>
<dbReference type="STRING" id="392015.SAMN05421543_1831"/>
<dbReference type="EMBL" id="FPBV01000083">
    <property type="protein sequence ID" value="SFV10277.1"/>
    <property type="molecule type" value="Genomic_DNA"/>
</dbReference>
<dbReference type="Proteomes" id="UP000183508">
    <property type="component" value="Unassembled WGS sequence"/>
</dbReference>
<protein>
    <submittedName>
        <fullName evidence="1">Uncharacterized protein</fullName>
    </submittedName>
</protein>
<organism evidence="1 2">
    <name type="scientific">Alicyclobacillus macrosporangiidus</name>
    <dbReference type="NCBI Taxonomy" id="392015"/>
    <lineage>
        <taxon>Bacteria</taxon>
        <taxon>Bacillati</taxon>
        <taxon>Bacillota</taxon>
        <taxon>Bacilli</taxon>
        <taxon>Bacillales</taxon>
        <taxon>Alicyclobacillaceae</taxon>
        <taxon>Alicyclobacillus</taxon>
    </lineage>
</organism>
<proteinExistence type="predicted"/>
<feature type="non-terminal residue" evidence="1">
    <location>
        <position position="1"/>
    </location>
</feature>
<gene>
    <name evidence="1" type="ORF">SAMN05421543_1831</name>
</gene>